<proteinExistence type="predicted"/>
<dbReference type="Proteomes" id="UP000473574">
    <property type="component" value="Unassembled WGS sequence"/>
</dbReference>
<name>A0A6M0SAY3_9CYAN</name>
<evidence type="ECO:0000313" key="2">
    <source>
        <dbReference type="Proteomes" id="UP000473574"/>
    </source>
</evidence>
<dbReference type="EMBL" id="QZCE01000002">
    <property type="protein sequence ID" value="NEZ65659.1"/>
    <property type="molecule type" value="Genomic_DNA"/>
</dbReference>
<reference evidence="1 2" key="1">
    <citation type="journal article" date="2020" name="Microb. Ecol.">
        <title>Ecogenomics of the Marine Benthic Filamentous Cyanobacterium Adonisia.</title>
        <authorList>
            <person name="Walter J.M."/>
            <person name="Coutinho F.H."/>
            <person name="Leomil L."/>
            <person name="Hargreaves P.I."/>
            <person name="Campeao M.E."/>
            <person name="Vieira V.V."/>
            <person name="Silva B.S."/>
            <person name="Fistarol G.O."/>
            <person name="Salomon P.S."/>
            <person name="Sawabe T."/>
            <person name="Mino S."/>
            <person name="Hosokawa M."/>
            <person name="Miyashita H."/>
            <person name="Maruyama F."/>
            <person name="van Verk M.C."/>
            <person name="Dutilh B.E."/>
            <person name="Thompson C.C."/>
            <person name="Thompson F.L."/>
        </authorList>
    </citation>
    <scope>NUCLEOTIDE SEQUENCE [LARGE SCALE GENOMIC DNA]</scope>
    <source>
        <strain evidence="1 2">CCMR0082</strain>
    </source>
</reference>
<gene>
    <name evidence="1" type="ORF">D0962_23365</name>
</gene>
<organism evidence="1 2">
    <name type="scientific">Adonisia turfae CCMR0082</name>
    <dbReference type="NCBI Taxonomy" id="2304604"/>
    <lineage>
        <taxon>Bacteria</taxon>
        <taxon>Bacillati</taxon>
        <taxon>Cyanobacteriota</taxon>
        <taxon>Adonisia</taxon>
        <taxon>Adonisia turfae</taxon>
    </lineage>
</organism>
<evidence type="ECO:0000313" key="1">
    <source>
        <dbReference type="EMBL" id="NEZ65659.1"/>
    </source>
</evidence>
<protein>
    <submittedName>
        <fullName evidence="1">Uncharacterized protein</fullName>
    </submittedName>
</protein>
<accession>A0A6M0SAY3</accession>
<dbReference type="AlphaFoldDB" id="A0A6M0SAY3"/>
<sequence>MELTDSYKRQLLQDLPQEFVGIQVDDVVDFKTEDDGTETGIIISGDKRYRYRIDDNQKILEEINEG</sequence>
<comment type="caution">
    <text evidence="1">The sequence shown here is derived from an EMBL/GenBank/DDBJ whole genome shotgun (WGS) entry which is preliminary data.</text>
</comment>